<dbReference type="RefSeq" id="WP_092892558.1">
    <property type="nucleotide sequence ID" value="NZ_FNOM01000027.1"/>
</dbReference>
<feature type="chain" id="PRO_5011661894" description="Lipoprotein" evidence="1">
    <location>
        <begin position="27"/>
        <end position="82"/>
    </location>
</feature>
<keyword evidence="3" id="KW-1185">Reference proteome</keyword>
<evidence type="ECO:0000256" key="1">
    <source>
        <dbReference type="SAM" id="SignalP"/>
    </source>
</evidence>
<organism evidence="2 3">
    <name type="scientific">Roseicitreum antarcticum</name>
    <dbReference type="NCBI Taxonomy" id="564137"/>
    <lineage>
        <taxon>Bacteria</taxon>
        <taxon>Pseudomonadati</taxon>
        <taxon>Pseudomonadota</taxon>
        <taxon>Alphaproteobacteria</taxon>
        <taxon>Rhodobacterales</taxon>
        <taxon>Paracoccaceae</taxon>
        <taxon>Roseicitreum</taxon>
    </lineage>
</organism>
<proteinExistence type="predicted"/>
<dbReference type="OrthoDB" id="8451006at2"/>
<dbReference type="PROSITE" id="PS51257">
    <property type="entry name" value="PROKAR_LIPOPROTEIN"/>
    <property type="match status" value="1"/>
</dbReference>
<dbReference type="STRING" id="564137.SAMN04488238_12718"/>
<evidence type="ECO:0000313" key="3">
    <source>
        <dbReference type="Proteomes" id="UP000198539"/>
    </source>
</evidence>
<sequence>MQFNARCWMPPAAALATVMGLLGGCAAVGSDGLHGACPPVVAYTRAEQARVADEIAALPEGAVIAEWMADYAVMRDQVRACR</sequence>
<keyword evidence="1" id="KW-0732">Signal</keyword>
<accession>A0A1H3EWR4</accession>
<evidence type="ECO:0000313" key="2">
    <source>
        <dbReference type="EMBL" id="SDX82997.1"/>
    </source>
</evidence>
<name>A0A1H3EWR4_9RHOB</name>
<evidence type="ECO:0008006" key="4">
    <source>
        <dbReference type="Google" id="ProtNLM"/>
    </source>
</evidence>
<feature type="signal peptide" evidence="1">
    <location>
        <begin position="1"/>
        <end position="26"/>
    </location>
</feature>
<dbReference type="EMBL" id="FNOM01000027">
    <property type="protein sequence ID" value="SDX82997.1"/>
    <property type="molecule type" value="Genomic_DNA"/>
</dbReference>
<reference evidence="2 3" key="1">
    <citation type="submission" date="2016-10" db="EMBL/GenBank/DDBJ databases">
        <authorList>
            <person name="de Groot N.N."/>
        </authorList>
    </citation>
    <scope>NUCLEOTIDE SEQUENCE [LARGE SCALE GENOMIC DNA]</scope>
    <source>
        <strain evidence="2 3">CGMCC 1.8894</strain>
    </source>
</reference>
<dbReference type="AlphaFoldDB" id="A0A1H3EWR4"/>
<protein>
    <recommendedName>
        <fullName evidence="4">Lipoprotein</fullName>
    </recommendedName>
</protein>
<dbReference type="Proteomes" id="UP000198539">
    <property type="component" value="Unassembled WGS sequence"/>
</dbReference>
<gene>
    <name evidence="2" type="ORF">SAMN04488238_12718</name>
</gene>